<evidence type="ECO:0000313" key="3">
    <source>
        <dbReference type="Proteomes" id="UP000031449"/>
    </source>
</evidence>
<dbReference type="AlphaFoldDB" id="A0A0B5ATL4"/>
<evidence type="ECO:0000313" key="2">
    <source>
        <dbReference type="EMBL" id="AJD93555.1"/>
    </source>
</evidence>
<reference evidence="2 3" key="1">
    <citation type="submission" date="2014-08" db="EMBL/GenBank/DDBJ databases">
        <title>Complete genome of a marine bacteria Jeotgalibacillus malaysiensis.</title>
        <authorList>
            <person name="Yaakop A.S."/>
            <person name="Chan K.-G."/>
            <person name="Goh K.M."/>
        </authorList>
    </citation>
    <scope>NUCLEOTIDE SEQUENCE [LARGE SCALE GENOMIC DNA]</scope>
    <source>
        <strain evidence="2 3">D5</strain>
        <plasmid evidence="3">Plasmid</plasmid>
    </source>
</reference>
<proteinExistence type="predicted"/>
<evidence type="ECO:0000259" key="1">
    <source>
        <dbReference type="Pfam" id="PF26593"/>
    </source>
</evidence>
<sequence>MASILIGVVLLILLFGGMGYAVYYQIQKTNPANGDTSVKKDIETAQEFLPFEEIKDSMVNLGNHQYRAYIEVSSINYNLKTDKEKNIIEATFQRFLNSLTFPISIFVHTKTMDNTRQMQSLEQDIQETLKEYPNLGSYAEVYYQEMGQIYERIDNTKQKKKYIIVPFDDALTLTNSTDKEKYEYVLKEMYTRCSMVRDSLASMGIETNILTTPEILEMATSVYHRTNYMHVDGVIDGAFTSLIVEGNNEASEKTEEEKLDVILTEALKKIEVEVLGKRRFGISENGEYARKVLLDLKENKERKEEE</sequence>
<dbReference type="BioCyc" id="JESP1508404:G14D9-13561-MONOMER"/>
<dbReference type="KEGG" id="jeo:JMA_42380"/>
<dbReference type="InterPro" id="IPR058596">
    <property type="entry name" value="TraC-like_dom"/>
</dbReference>
<keyword evidence="3" id="KW-1185">Reference proteome</keyword>
<feature type="domain" description="TraC-like" evidence="1">
    <location>
        <begin position="66"/>
        <end position="167"/>
    </location>
</feature>
<name>A0A0B5ATL4_9BACL</name>
<organism evidence="2 3">
    <name type="scientific">Jeotgalibacillus malaysiensis</name>
    <dbReference type="NCBI Taxonomy" id="1508404"/>
    <lineage>
        <taxon>Bacteria</taxon>
        <taxon>Bacillati</taxon>
        <taxon>Bacillota</taxon>
        <taxon>Bacilli</taxon>
        <taxon>Bacillales</taxon>
        <taxon>Caryophanaceae</taxon>
        <taxon>Jeotgalibacillus</taxon>
    </lineage>
</organism>
<protein>
    <recommendedName>
        <fullName evidence="1">TraC-like domain-containing protein</fullName>
    </recommendedName>
</protein>
<gene>
    <name evidence="2" type="ORF">JMA_42380</name>
</gene>
<keyword evidence="2" id="KW-0614">Plasmid</keyword>
<dbReference type="Pfam" id="PF26593">
    <property type="entry name" value="TraC-like"/>
    <property type="match status" value="1"/>
</dbReference>
<geneLocation type="plasmid" evidence="3"/>
<dbReference type="HOGENOM" id="CLU_846376_0_0_9"/>
<accession>A0A0B5ATL4</accession>
<dbReference type="EMBL" id="CP009417">
    <property type="protein sequence ID" value="AJD93555.1"/>
    <property type="molecule type" value="Genomic_DNA"/>
</dbReference>
<dbReference type="OrthoDB" id="1807553at2"/>
<dbReference type="Proteomes" id="UP000031449">
    <property type="component" value="Plasmid unnamed"/>
</dbReference>